<feature type="transmembrane region" description="Helical" evidence="13">
    <location>
        <begin position="165"/>
        <end position="185"/>
    </location>
</feature>
<dbReference type="GO" id="GO:0055091">
    <property type="term" value="P:phospholipid homeostasis"/>
    <property type="evidence" value="ECO:0007669"/>
    <property type="project" value="TreeGrafter"/>
</dbReference>
<feature type="transmembrane region" description="Helical" evidence="13">
    <location>
        <begin position="333"/>
        <end position="358"/>
    </location>
</feature>
<evidence type="ECO:0000256" key="3">
    <source>
        <dbReference type="ARBA" id="ARBA00012014"/>
    </source>
</evidence>
<dbReference type="EC" id="2.3.2.3" evidence="3 13"/>
<comment type="subcellular location">
    <subcellularLocation>
        <location evidence="1 13">Cell membrane</location>
        <topology evidence="1 13">Multi-pass membrane protein</topology>
    </subcellularLocation>
</comment>
<reference evidence="15 18" key="2">
    <citation type="submission" date="2019-07" db="EMBL/GenBank/DDBJ databases">
        <title>Whole genome shotgun sequence of Staphylococcus arlettae NBRC 109765.</title>
        <authorList>
            <person name="Hosoyama A."/>
            <person name="Uohara A."/>
            <person name="Ohji S."/>
            <person name="Ichikawa N."/>
        </authorList>
    </citation>
    <scope>NUCLEOTIDE SEQUENCE [LARGE SCALE GENOMIC DNA]</scope>
    <source>
        <strain evidence="15 18">NBRC 109765</strain>
    </source>
</reference>
<feature type="transmembrane region" description="Helical" evidence="13">
    <location>
        <begin position="50"/>
        <end position="70"/>
    </location>
</feature>
<keyword evidence="7 13" id="KW-0812">Transmembrane</keyword>
<feature type="transmembrane region" description="Helical" evidence="13">
    <location>
        <begin position="370"/>
        <end position="390"/>
    </location>
</feature>
<accession>A0A380CIR1</accession>
<feature type="transmembrane region" description="Helical" evidence="13">
    <location>
        <begin position="397"/>
        <end position="414"/>
    </location>
</feature>
<feature type="transmembrane region" description="Helical" evidence="13">
    <location>
        <begin position="205"/>
        <end position="227"/>
    </location>
</feature>
<feature type="transmembrane region" description="Helical" evidence="13">
    <location>
        <begin position="90"/>
        <end position="109"/>
    </location>
</feature>
<dbReference type="NCBIfam" id="TIGR00374">
    <property type="entry name" value="flippase-like domain"/>
    <property type="match status" value="1"/>
</dbReference>
<dbReference type="Proteomes" id="UP000254956">
    <property type="component" value="Unassembled WGS sequence"/>
</dbReference>
<dbReference type="Pfam" id="PF03706">
    <property type="entry name" value="LPG_synthase_TM"/>
    <property type="match status" value="1"/>
</dbReference>
<keyword evidence="6 13" id="KW-0808">Transferase</keyword>
<evidence type="ECO:0000256" key="7">
    <source>
        <dbReference type="ARBA" id="ARBA00022692"/>
    </source>
</evidence>
<dbReference type="OrthoDB" id="145485at2"/>
<keyword evidence="18" id="KW-1185">Reference proteome</keyword>
<evidence type="ECO:0000259" key="14">
    <source>
        <dbReference type="Pfam" id="PF09924"/>
    </source>
</evidence>
<organism evidence="16 17">
    <name type="scientific">Staphylococcus arlettae</name>
    <dbReference type="NCBI Taxonomy" id="29378"/>
    <lineage>
        <taxon>Bacteria</taxon>
        <taxon>Bacillati</taxon>
        <taxon>Bacillota</taxon>
        <taxon>Bacilli</taxon>
        <taxon>Bacillales</taxon>
        <taxon>Staphylococcaceae</taxon>
        <taxon>Staphylococcus</taxon>
    </lineage>
</organism>
<protein>
    <recommendedName>
        <fullName evidence="4 13">Phosphatidylglycerol lysyltransferase</fullName>
        <ecNumber evidence="3 13">2.3.2.3</ecNumber>
    </recommendedName>
    <alternativeName>
        <fullName evidence="13">Lysylphosphatidylglycerol synthase</fullName>
    </alternativeName>
</protein>
<evidence type="ECO:0000256" key="6">
    <source>
        <dbReference type="ARBA" id="ARBA00022679"/>
    </source>
</evidence>
<evidence type="ECO:0000256" key="8">
    <source>
        <dbReference type="ARBA" id="ARBA00022989"/>
    </source>
</evidence>
<gene>
    <name evidence="13 16" type="primary">mprF</name>
    <name evidence="16" type="ORF">NCTC12413_01555</name>
    <name evidence="15" type="ORF">SAR03_01310</name>
</gene>
<evidence type="ECO:0000256" key="1">
    <source>
        <dbReference type="ARBA" id="ARBA00004651"/>
    </source>
</evidence>
<evidence type="ECO:0000313" key="16">
    <source>
        <dbReference type="EMBL" id="SUJ19948.1"/>
    </source>
</evidence>
<dbReference type="InterPro" id="IPR016181">
    <property type="entry name" value="Acyl_CoA_acyltransferase"/>
</dbReference>
<evidence type="ECO:0000256" key="11">
    <source>
        <dbReference type="ARBA" id="ARBA00023251"/>
    </source>
</evidence>
<dbReference type="GO" id="GO:0046677">
    <property type="term" value="P:response to antibiotic"/>
    <property type="evidence" value="ECO:0007669"/>
    <property type="project" value="UniProtKB-KW"/>
</dbReference>
<dbReference type="Proteomes" id="UP000321598">
    <property type="component" value="Unassembled WGS sequence"/>
</dbReference>
<keyword evidence="10 13" id="KW-0472">Membrane</keyword>
<feature type="domain" description="Phosphatidylglycerol lysyltransferase C-terminal" evidence="14">
    <location>
        <begin position="528"/>
        <end position="820"/>
    </location>
</feature>
<dbReference type="NCBIfam" id="NF033480">
    <property type="entry name" value="bifunc_MprF"/>
    <property type="match status" value="1"/>
</dbReference>
<dbReference type="GO" id="GO:0005886">
    <property type="term" value="C:plasma membrane"/>
    <property type="evidence" value="ECO:0007669"/>
    <property type="project" value="UniProtKB-SubCell"/>
</dbReference>
<evidence type="ECO:0000313" key="18">
    <source>
        <dbReference type="Proteomes" id="UP000321598"/>
    </source>
</evidence>
<keyword evidence="5" id="KW-1003">Cell membrane</keyword>
<dbReference type="STRING" id="1212545.SARL_12111"/>
<sequence>MTRKFKKKILLTLKVTFAVALLGIVVFNLARELAHVNVKQTLIMFGQLNRWWLIMLFVSGGASLIILSLYDVVLAKAMHMRITLWKAMRLGYIINAVNAVAGFGGFIGATVRYMAYKNETTNKKALVKAISVVLISMLTGLSLLSILVVAHVFDVSHLFSAYPWVRWLLYIVALFLPLFVIGSIIRPVNEQNKYLGVYCTFVSGFEWFAAALVLYFALFIVGVQLSFPVFMGVFIVAALSGLISFIPGGFGAFDLILLLGLQALNVPEEKIVLALLLYRFAYYFFPVLIALILSIFEFKDAAKRYFGESKVFIPVIDMTSLFKSYQKDIIAKIPVFSMSILLFFTSVLFFLNNLTIIIDGLYNANHYLDYIIVSMHTCACLLLMLNVVGVYKLSKRAIMVSAVALLLIMFVTLFTYFSLILIGWLTIMLILLLVFYRRARVLKRPFRLASFCWMLVVSSFVLYLNHVYIYESLYTLDVYQIQVDTSILRYYFWFTVLFVVLIVGTIVWYFERKVQLHHSGEDIKICENIIQEYGGSYLSHLIYTDDKQCFIDGSQRAFLMYRLKKGAYIVLGDPVGDENYFNALLVEFYSHAHDIGYDIIFYQVTDKHLALYHNFGNQFFKLGEEAVIDLDTFTVAGKKRRGLRATLNKLSEQGMSFEVVKPPYTQSLMVALQQISDDWLAGRKEMQFSVGAFYEYYLAQAPIAVIKNEQQQIIAFCNFMPTYYRDTISVDLIRWDPQEEMPLMDALYLHMLLWAKEAGYKRFNMGMATLSNVGQLPFSYTGERLAGRVFEHFNRIYHFQGLRRYKEKFKPQWESRFLVYRKKSSLWLSLLKVLNVIRR</sequence>
<evidence type="ECO:0000256" key="2">
    <source>
        <dbReference type="ARBA" id="ARBA00008627"/>
    </source>
</evidence>
<evidence type="ECO:0000256" key="12">
    <source>
        <dbReference type="ARBA" id="ARBA00047540"/>
    </source>
</evidence>
<comment type="similarity">
    <text evidence="2 13">Belongs to the LPG synthase family.</text>
</comment>
<evidence type="ECO:0000256" key="4">
    <source>
        <dbReference type="ARBA" id="ARBA00021546"/>
    </source>
</evidence>
<dbReference type="PANTHER" id="PTHR34697:SF2">
    <property type="entry name" value="PHOSPHATIDYLGLYCEROL LYSYLTRANSFERASE"/>
    <property type="match status" value="1"/>
</dbReference>
<evidence type="ECO:0000313" key="15">
    <source>
        <dbReference type="EMBL" id="GEP99093.1"/>
    </source>
</evidence>
<evidence type="ECO:0000256" key="5">
    <source>
        <dbReference type="ARBA" id="ARBA00022475"/>
    </source>
</evidence>
<dbReference type="InterPro" id="IPR022791">
    <property type="entry name" value="L-PG_synthase/AglD"/>
</dbReference>
<dbReference type="EMBL" id="UGZE01000001">
    <property type="protein sequence ID" value="SUJ19948.1"/>
    <property type="molecule type" value="Genomic_DNA"/>
</dbReference>
<reference evidence="16 17" key="1">
    <citation type="submission" date="2018-06" db="EMBL/GenBank/DDBJ databases">
        <authorList>
            <consortium name="Pathogen Informatics"/>
            <person name="Doyle S."/>
        </authorList>
    </citation>
    <scope>NUCLEOTIDE SEQUENCE [LARGE SCALE GENOMIC DNA]</scope>
    <source>
        <strain evidence="16 17">NCTC12413</strain>
    </source>
</reference>
<feature type="transmembrane region" description="Helical" evidence="13">
    <location>
        <begin position="490"/>
        <end position="510"/>
    </location>
</feature>
<feature type="transmembrane region" description="Helical" evidence="13">
    <location>
        <begin position="420"/>
        <end position="436"/>
    </location>
</feature>
<feature type="transmembrane region" description="Helical" evidence="13">
    <location>
        <begin position="448"/>
        <end position="470"/>
    </location>
</feature>
<comment type="catalytic activity">
    <reaction evidence="12 13">
        <text>L-lysyl-tRNA(Lys) + a 1,2-diacyl-sn-glycero-3-phospho-(1'-sn-glycerol) = a 1,2-diacyl-sn-glycero-3-phospho-1'-(3'-O-L-lysyl)-sn-glycerol + tRNA(Lys)</text>
        <dbReference type="Rhea" id="RHEA:10668"/>
        <dbReference type="Rhea" id="RHEA-COMP:9696"/>
        <dbReference type="Rhea" id="RHEA-COMP:9697"/>
        <dbReference type="ChEBI" id="CHEBI:64716"/>
        <dbReference type="ChEBI" id="CHEBI:75792"/>
        <dbReference type="ChEBI" id="CHEBI:78442"/>
        <dbReference type="ChEBI" id="CHEBI:78529"/>
        <dbReference type="EC" id="2.3.2.3"/>
    </reaction>
</comment>
<dbReference type="Pfam" id="PF09924">
    <property type="entry name" value="LPG_synthase_C"/>
    <property type="match status" value="1"/>
</dbReference>
<dbReference type="GO" id="GO:0006629">
    <property type="term" value="P:lipid metabolic process"/>
    <property type="evidence" value="ECO:0007669"/>
    <property type="project" value="UniProtKB-KW"/>
</dbReference>
<dbReference type="GO" id="GO:0050071">
    <property type="term" value="F:phosphatidylglycerol lysyltransferase activity"/>
    <property type="evidence" value="ECO:0007669"/>
    <property type="project" value="UniProtKB-EC"/>
</dbReference>
<dbReference type="RefSeq" id="WP_103387916.1">
    <property type="nucleotide sequence ID" value="NZ_BKAV01000001.1"/>
</dbReference>
<proteinExistence type="inferred from homology"/>
<evidence type="ECO:0000256" key="13">
    <source>
        <dbReference type="RuleBase" id="RU363042"/>
    </source>
</evidence>
<keyword evidence="16" id="KW-0012">Acyltransferase</keyword>
<name>A0A380CIR1_9STAP</name>
<dbReference type="InterPro" id="IPR024320">
    <property type="entry name" value="LPG_synthase_C"/>
</dbReference>
<feature type="transmembrane region" description="Helical" evidence="13">
    <location>
        <begin position="234"/>
        <end position="259"/>
    </location>
</feature>
<dbReference type="InterPro" id="IPR051211">
    <property type="entry name" value="PG_lysyltransferase"/>
</dbReference>
<keyword evidence="11 13" id="KW-0046">Antibiotic resistance</keyword>
<evidence type="ECO:0000256" key="9">
    <source>
        <dbReference type="ARBA" id="ARBA00023098"/>
    </source>
</evidence>
<keyword evidence="9 13" id="KW-0443">Lipid metabolism</keyword>
<evidence type="ECO:0000256" key="10">
    <source>
        <dbReference type="ARBA" id="ARBA00023136"/>
    </source>
</evidence>
<comment type="function">
    <text evidence="13">Catalyzes the transfer of a lysyl group from L-lysyl-tRNA(Lys) to membrane-bound phosphatidylglycerol (PG), which produces lysylphosphatidylglycerol (LPG), a major component of the bacterial membrane with a positive net charge. LPG synthesis contributes to bacterial virulence as it is involved in the resistance mechanism against cationic antimicrobial peptides (CAMP) produces by the host's immune system (defensins, cathelicidins) and by the competing microorganisms.</text>
</comment>
<dbReference type="SUPFAM" id="SSF55729">
    <property type="entry name" value="Acyl-CoA N-acyltransferases (Nat)"/>
    <property type="match status" value="1"/>
</dbReference>
<feature type="transmembrane region" description="Helical" evidence="13">
    <location>
        <begin position="129"/>
        <end position="153"/>
    </location>
</feature>
<feature type="transmembrane region" description="Helical" evidence="13">
    <location>
        <begin position="271"/>
        <end position="296"/>
    </location>
</feature>
<feature type="transmembrane region" description="Helical" evidence="13">
    <location>
        <begin position="9"/>
        <end position="30"/>
    </location>
</feature>
<dbReference type="PANTHER" id="PTHR34697">
    <property type="entry name" value="PHOSPHATIDYLGLYCEROL LYSYLTRANSFERASE"/>
    <property type="match status" value="1"/>
</dbReference>
<dbReference type="EMBL" id="BKAV01000001">
    <property type="protein sequence ID" value="GEP99093.1"/>
    <property type="molecule type" value="Genomic_DNA"/>
</dbReference>
<dbReference type="AlphaFoldDB" id="A0A380CIR1"/>
<keyword evidence="8 13" id="KW-1133">Transmembrane helix</keyword>
<evidence type="ECO:0000313" key="17">
    <source>
        <dbReference type="Proteomes" id="UP000254956"/>
    </source>
</evidence>